<dbReference type="EMBL" id="ASHM01026749">
    <property type="protein sequence ID" value="PNX73918.1"/>
    <property type="molecule type" value="Genomic_DNA"/>
</dbReference>
<evidence type="ECO:0000313" key="2">
    <source>
        <dbReference type="EMBL" id="PNX73918.1"/>
    </source>
</evidence>
<evidence type="ECO:0000313" key="3">
    <source>
        <dbReference type="Proteomes" id="UP000236291"/>
    </source>
</evidence>
<sequence length="59" mass="7085">MAENEREKKNTHKSKMKEQWQHEERKKEKRTQVDHITVGYNIRGDQTAKVPGLHRFSPL</sequence>
<name>A0A2K3L5V7_TRIPR</name>
<dbReference type="AlphaFoldDB" id="A0A2K3L5V7"/>
<feature type="compositionally biased region" description="Basic and acidic residues" evidence="1">
    <location>
        <begin position="16"/>
        <end position="32"/>
    </location>
</feature>
<gene>
    <name evidence="2" type="ORF">L195_g029828</name>
</gene>
<proteinExistence type="predicted"/>
<protein>
    <submittedName>
        <fullName evidence="2">Uncharacterized protein</fullName>
    </submittedName>
</protein>
<reference evidence="2 3" key="2">
    <citation type="journal article" date="2017" name="Front. Plant Sci.">
        <title>Gene Classification and Mining of Molecular Markers Useful in Red Clover (Trifolium pratense) Breeding.</title>
        <authorList>
            <person name="Istvanek J."/>
            <person name="Dluhosova J."/>
            <person name="Dluhos P."/>
            <person name="Patkova L."/>
            <person name="Nedelnik J."/>
            <person name="Repkova J."/>
        </authorList>
    </citation>
    <scope>NUCLEOTIDE SEQUENCE [LARGE SCALE GENOMIC DNA]</scope>
    <source>
        <strain evidence="3">cv. Tatra</strain>
        <tissue evidence="2">Young leaves</tissue>
    </source>
</reference>
<feature type="region of interest" description="Disordered" evidence="1">
    <location>
        <begin position="1"/>
        <end position="32"/>
    </location>
</feature>
<evidence type="ECO:0000256" key="1">
    <source>
        <dbReference type="SAM" id="MobiDB-lite"/>
    </source>
</evidence>
<dbReference type="Proteomes" id="UP000236291">
    <property type="component" value="Unassembled WGS sequence"/>
</dbReference>
<organism evidence="2 3">
    <name type="scientific">Trifolium pratense</name>
    <name type="common">Red clover</name>
    <dbReference type="NCBI Taxonomy" id="57577"/>
    <lineage>
        <taxon>Eukaryota</taxon>
        <taxon>Viridiplantae</taxon>
        <taxon>Streptophyta</taxon>
        <taxon>Embryophyta</taxon>
        <taxon>Tracheophyta</taxon>
        <taxon>Spermatophyta</taxon>
        <taxon>Magnoliopsida</taxon>
        <taxon>eudicotyledons</taxon>
        <taxon>Gunneridae</taxon>
        <taxon>Pentapetalae</taxon>
        <taxon>rosids</taxon>
        <taxon>fabids</taxon>
        <taxon>Fabales</taxon>
        <taxon>Fabaceae</taxon>
        <taxon>Papilionoideae</taxon>
        <taxon>50 kb inversion clade</taxon>
        <taxon>NPAAA clade</taxon>
        <taxon>Hologalegina</taxon>
        <taxon>IRL clade</taxon>
        <taxon>Trifolieae</taxon>
        <taxon>Trifolium</taxon>
    </lineage>
</organism>
<accession>A0A2K3L5V7</accession>
<comment type="caution">
    <text evidence="2">The sequence shown here is derived from an EMBL/GenBank/DDBJ whole genome shotgun (WGS) entry which is preliminary data.</text>
</comment>
<reference evidence="2 3" key="1">
    <citation type="journal article" date="2014" name="Am. J. Bot.">
        <title>Genome assembly and annotation for red clover (Trifolium pratense; Fabaceae).</title>
        <authorList>
            <person name="Istvanek J."/>
            <person name="Jaros M."/>
            <person name="Krenek A."/>
            <person name="Repkova J."/>
        </authorList>
    </citation>
    <scope>NUCLEOTIDE SEQUENCE [LARGE SCALE GENOMIC DNA]</scope>
    <source>
        <strain evidence="3">cv. Tatra</strain>
        <tissue evidence="2">Young leaves</tissue>
    </source>
</reference>